<proteinExistence type="inferred from homology"/>
<dbReference type="EMBL" id="JARGEQ010000091">
    <property type="protein sequence ID" value="MDF1586532.1"/>
    <property type="molecule type" value="Genomic_DNA"/>
</dbReference>
<dbReference type="GO" id="GO:0003872">
    <property type="term" value="F:6-phosphofructokinase activity"/>
    <property type="evidence" value="ECO:0007669"/>
    <property type="project" value="TreeGrafter"/>
</dbReference>
<keyword evidence="9" id="KW-1185">Reference proteome</keyword>
<dbReference type="CDD" id="cd01164">
    <property type="entry name" value="FruK_PfkB_like"/>
    <property type="match status" value="1"/>
</dbReference>
<evidence type="ECO:0000313" key="8">
    <source>
        <dbReference type="EMBL" id="MDF1586532.1"/>
    </source>
</evidence>
<dbReference type="InterPro" id="IPR017583">
    <property type="entry name" value="Tagatose/fructose_Pkinase"/>
</dbReference>
<dbReference type="Proteomes" id="UP001301140">
    <property type="component" value="Unassembled WGS sequence"/>
</dbReference>
<organism evidence="8 9">
    <name type="scientific">Marinimicrococcus flavescens</name>
    <dbReference type="NCBI Taxonomy" id="3031815"/>
    <lineage>
        <taxon>Bacteria</taxon>
        <taxon>Pseudomonadati</taxon>
        <taxon>Pseudomonadota</taxon>
        <taxon>Alphaproteobacteria</taxon>
        <taxon>Geminicoccales</taxon>
        <taxon>Geminicoccaceae</taxon>
        <taxon>Marinimicrococcus</taxon>
    </lineage>
</organism>
<dbReference type="Pfam" id="PF00294">
    <property type="entry name" value="PfkB"/>
    <property type="match status" value="1"/>
</dbReference>
<evidence type="ECO:0000256" key="3">
    <source>
        <dbReference type="ARBA" id="ARBA00022741"/>
    </source>
</evidence>
<dbReference type="PIRSF" id="PIRSF000535">
    <property type="entry name" value="1PFK/6PFK/LacC"/>
    <property type="match status" value="1"/>
</dbReference>
<feature type="domain" description="Carbohydrate kinase PfkB" evidence="7">
    <location>
        <begin position="26"/>
        <end position="293"/>
    </location>
</feature>
<evidence type="ECO:0000259" key="7">
    <source>
        <dbReference type="Pfam" id="PF00294"/>
    </source>
</evidence>
<dbReference type="Gene3D" id="3.40.1190.20">
    <property type="match status" value="1"/>
</dbReference>
<dbReference type="GO" id="GO:0005829">
    <property type="term" value="C:cytosol"/>
    <property type="evidence" value="ECO:0007669"/>
    <property type="project" value="TreeGrafter"/>
</dbReference>
<keyword evidence="5" id="KW-0067">ATP-binding</keyword>
<dbReference type="InterPro" id="IPR029056">
    <property type="entry name" value="Ribokinase-like"/>
</dbReference>
<dbReference type="NCBIfam" id="TIGR03168">
    <property type="entry name" value="1-PFK"/>
    <property type="match status" value="1"/>
</dbReference>
<dbReference type="SUPFAM" id="SSF53613">
    <property type="entry name" value="Ribokinase-like"/>
    <property type="match status" value="1"/>
</dbReference>
<gene>
    <name evidence="8" type="ORF">PZ740_09060</name>
</gene>
<protein>
    <recommendedName>
        <fullName evidence="6">Phosphofructokinase</fullName>
    </recommendedName>
</protein>
<dbReference type="RefSeq" id="WP_327788947.1">
    <property type="nucleotide sequence ID" value="NZ_JARGEQ010000091.1"/>
</dbReference>
<sequence>MKPIVTLTPNPAIDASCEADQVVPLRKIRTGNDSYDPGGGGINAARVIRELGGEAFAVYLAGGLTGDALDGLMRHHGVPFHRVRCAGMTRVSHAVFERRSGQEFRFTPEGPAITAGEWREMLAFLELLDLDLVVASGSLPPGLPQEAWLEVAETVHGKGGRLVVDTSGPALRSMIEAGCYLAKPNLAELETLLGRPLREPAAVEGAARELVDRGRVELLAVSLGKDGALLAGSHGVTRLAAPAVPVRSAVGAGDSFLAAMALALSRGTSPPDSLAWAVAAGAAAVLTPGTSLCRRADVESLHREIAGGRAGSPAP</sequence>
<keyword evidence="3" id="KW-0547">Nucleotide-binding</keyword>
<keyword evidence="2 6" id="KW-0808">Transferase</keyword>
<dbReference type="GO" id="GO:0005524">
    <property type="term" value="F:ATP binding"/>
    <property type="evidence" value="ECO:0007669"/>
    <property type="project" value="UniProtKB-KW"/>
</dbReference>
<evidence type="ECO:0000256" key="2">
    <source>
        <dbReference type="ARBA" id="ARBA00022679"/>
    </source>
</evidence>
<evidence type="ECO:0000256" key="6">
    <source>
        <dbReference type="PIRNR" id="PIRNR000535"/>
    </source>
</evidence>
<evidence type="ECO:0000256" key="5">
    <source>
        <dbReference type="ARBA" id="ARBA00022840"/>
    </source>
</evidence>
<name>A0AAP3XRQ8_9PROT</name>
<dbReference type="AlphaFoldDB" id="A0AAP3XRQ8"/>
<dbReference type="PANTHER" id="PTHR46566:SF2">
    <property type="entry name" value="ATP-DEPENDENT 6-PHOSPHOFRUCTOKINASE ISOZYME 2"/>
    <property type="match status" value="1"/>
</dbReference>
<dbReference type="InterPro" id="IPR011611">
    <property type="entry name" value="PfkB_dom"/>
</dbReference>
<evidence type="ECO:0000313" key="9">
    <source>
        <dbReference type="Proteomes" id="UP001301140"/>
    </source>
</evidence>
<evidence type="ECO:0000256" key="4">
    <source>
        <dbReference type="ARBA" id="ARBA00022777"/>
    </source>
</evidence>
<reference evidence="8 9" key="1">
    <citation type="submission" date="2023-03" db="EMBL/GenBank/DDBJ databases">
        <title>YIM 152171 draft genome.</title>
        <authorList>
            <person name="Yang Z."/>
        </authorList>
    </citation>
    <scope>NUCLEOTIDE SEQUENCE [LARGE SCALE GENOMIC DNA]</scope>
    <source>
        <strain evidence="8 9">YIM 152171</strain>
    </source>
</reference>
<comment type="caution">
    <text evidence="8">The sequence shown here is derived from an EMBL/GenBank/DDBJ whole genome shotgun (WGS) entry which is preliminary data.</text>
</comment>
<dbReference type="PANTHER" id="PTHR46566">
    <property type="entry name" value="1-PHOSPHOFRUCTOKINASE-RELATED"/>
    <property type="match status" value="1"/>
</dbReference>
<comment type="similarity">
    <text evidence="1 6">Belongs to the carbohydrate kinase PfkB family.</text>
</comment>
<keyword evidence="4" id="KW-0418">Kinase</keyword>
<evidence type="ECO:0000256" key="1">
    <source>
        <dbReference type="ARBA" id="ARBA00010688"/>
    </source>
</evidence>
<accession>A0AAP3XRQ8</accession>